<comment type="caution">
    <text evidence="1">The sequence shown here is derived from an EMBL/GenBank/DDBJ whole genome shotgun (WGS) entry which is preliminary data.</text>
</comment>
<protein>
    <submittedName>
        <fullName evidence="1">Uncharacterized protein</fullName>
    </submittedName>
</protein>
<reference evidence="1 2" key="1">
    <citation type="submission" date="2018-09" db="EMBL/GenBank/DDBJ databases">
        <title>Genomic Encyclopedia of Archaeal and Bacterial Type Strains, Phase II (KMG-II): from individual species to whole genera.</title>
        <authorList>
            <person name="Goeker M."/>
        </authorList>
    </citation>
    <scope>NUCLEOTIDE SEQUENCE [LARGE SCALE GENOMIC DNA]</scope>
    <source>
        <strain evidence="1 2">DSM 27148</strain>
    </source>
</reference>
<dbReference type="AlphaFoldDB" id="A0A419W801"/>
<organism evidence="1 2">
    <name type="scientific">Mangrovibacterium diazotrophicum</name>
    <dbReference type="NCBI Taxonomy" id="1261403"/>
    <lineage>
        <taxon>Bacteria</taxon>
        <taxon>Pseudomonadati</taxon>
        <taxon>Bacteroidota</taxon>
        <taxon>Bacteroidia</taxon>
        <taxon>Marinilabiliales</taxon>
        <taxon>Prolixibacteraceae</taxon>
        <taxon>Mangrovibacterium</taxon>
    </lineage>
</organism>
<dbReference type="Proteomes" id="UP000283387">
    <property type="component" value="Unassembled WGS sequence"/>
</dbReference>
<sequence>MASTILFSLNQTYLYEKNYLLLCLLYATKIRPASVNACQGTLKNFRNERRHGKAINFKKPLKMLLSGCH</sequence>
<keyword evidence="2" id="KW-1185">Reference proteome</keyword>
<dbReference type="EMBL" id="RAPN01000001">
    <property type="protein sequence ID" value="RKD91611.1"/>
    <property type="molecule type" value="Genomic_DNA"/>
</dbReference>
<accession>A0A419W801</accession>
<proteinExistence type="predicted"/>
<gene>
    <name evidence="1" type="ORF">BC643_1969</name>
</gene>
<name>A0A419W801_9BACT</name>
<evidence type="ECO:0000313" key="2">
    <source>
        <dbReference type="Proteomes" id="UP000283387"/>
    </source>
</evidence>
<evidence type="ECO:0000313" key="1">
    <source>
        <dbReference type="EMBL" id="RKD91611.1"/>
    </source>
</evidence>